<dbReference type="EMBL" id="JAWDGP010000310">
    <property type="protein sequence ID" value="KAK3801490.1"/>
    <property type="molecule type" value="Genomic_DNA"/>
</dbReference>
<evidence type="ECO:0000313" key="1">
    <source>
        <dbReference type="EMBL" id="KAK3801490.1"/>
    </source>
</evidence>
<name>A0AAE1B8Z7_9GAST</name>
<dbReference type="Proteomes" id="UP001283361">
    <property type="component" value="Unassembled WGS sequence"/>
</dbReference>
<evidence type="ECO:0000313" key="2">
    <source>
        <dbReference type="Proteomes" id="UP001283361"/>
    </source>
</evidence>
<keyword evidence="2" id="KW-1185">Reference proteome</keyword>
<organism evidence="1 2">
    <name type="scientific">Elysia crispata</name>
    <name type="common">lettuce slug</name>
    <dbReference type="NCBI Taxonomy" id="231223"/>
    <lineage>
        <taxon>Eukaryota</taxon>
        <taxon>Metazoa</taxon>
        <taxon>Spiralia</taxon>
        <taxon>Lophotrochozoa</taxon>
        <taxon>Mollusca</taxon>
        <taxon>Gastropoda</taxon>
        <taxon>Heterobranchia</taxon>
        <taxon>Euthyneura</taxon>
        <taxon>Panpulmonata</taxon>
        <taxon>Sacoglossa</taxon>
        <taxon>Placobranchoidea</taxon>
        <taxon>Plakobranchidae</taxon>
        <taxon>Elysia</taxon>
    </lineage>
</organism>
<sequence length="113" mass="12715">MINLYPHHTRPISPKSQVFVFGTRNNPNMERNPLITLGNWASLGSDLAKRIRASIRSASFWLMFGFSDTSIFGGVLASEEIVCFLPDRHTHLKLISSHQPSCGFHPFVVIFNS</sequence>
<reference evidence="1" key="1">
    <citation type="journal article" date="2023" name="G3 (Bethesda)">
        <title>A reference genome for the long-term kleptoplast-retaining sea slug Elysia crispata morphotype clarki.</title>
        <authorList>
            <person name="Eastman K.E."/>
            <person name="Pendleton A.L."/>
            <person name="Shaikh M.A."/>
            <person name="Suttiyut T."/>
            <person name="Ogas R."/>
            <person name="Tomko P."/>
            <person name="Gavelis G."/>
            <person name="Widhalm J.R."/>
            <person name="Wisecaver J.H."/>
        </authorList>
    </citation>
    <scope>NUCLEOTIDE SEQUENCE</scope>
    <source>
        <strain evidence="1">ECLA1</strain>
    </source>
</reference>
<protein>
    <submittedName>
        <fullName evidence="1">Uncharacterized protein</fullName>
    </submittedName>
</protein>
<gene>
    <name evidence="1" type="ORF">RRG08_010070</name>
</gene>
<dbReference type="AlphaFoldDB" id="A0AAE1B8Z7"/>
<accession>A0AAE1B8Z7</accession>
<proteinExistence type="predicted"/>
<comment type="caution">
    <text evidence="1">The sequence shown here is derived from an EMBL/GenBank/DDBJ whole genome shotgun (WGS) entry which is preliminary data.</text>
</comment>